<feature type="domain" description="Carbohydrate kinase PfkB" evidence="6">
    <location>
        <begin position="33"/>
        <end position="297"/>
    </location>
</feature>
<proteinExistence type="inferred from homology"/>
<evidence type="ECO:0000256" key="2">
    <source>
        <dbReference type="ARBA" id="ARBA00022679"/>
    </source>
</evidence>
<dbReference type="GO" id="GO:0016301">
    <property type="term" value="F:kinase activity"/>
    <property type="evidence" value="ECO:0007669"/>
    <property type="project" value="UniProtKB-KW"/>
</dbReference>
<dbReference type="Pfam" id="PF00294">
    <property type="entry name" value="PfkB"/>
    <property type="match status" value="1"/>
</dbReference>
<name>A0ABU9B8M6_9BURK</name>
<dbReference type="PANTHER" id="PTHR43085">
    <property type="entry name" value="HEXOKINASE FAMILY MEMBER"/>
    <property type="match status" value="1"/>
</dbReference>
<keyword evidence="5" id="KW-0067">ATP-binding</keyword>
<dbReference type="InterPro" id="IPR011611">
    <property type="entry name" value="PfkB_dom"/>
</dbReference>
<dbReference type="Proteomes" id="UP001368500">
    <property type="component" value="Unassembled WGS sequence"/>
</dbReference>
<dbReference type="InterPro" id="IPR050306">
    <property type="entry name" value="PfkB_Carbo_kinase"/>
</dbReference>
<keyword evidence="3" id="KW-0547">Nucleotide-binding</keyword>
<keyword evidence="4 7" id="KW-0418">Kinase</keyword>
<evidence type="ECO:0000256" key="5">
    <source>
        <dbReference type="ARBA" id="ARBA00022840"/>
    </source>
</evidence>
<gene>
    <name evidence="7" type="ORF">AACH11_08325</name>
</gene>
<evidence type="ECO:0000313" key="7">
    <source>
        <dbReference type="EMBL" id="MEK8025966.1"/>
    </source>
</evidence>
<evidence type="ECO:0000256" key="4">
    <source>
        <dbReference type="ARBA" id="ARBA00022777"/>
    </source>
</evidence>
<accession>A0ABU9B8M6</accession>
<evidence type="ECO:0000256" key="3">
    <source>
        <dbReference type="ARBA" id="ARBA00022741"/>
    </source>
</evidence>
<dbReference type="EMBL" id="JBBUTF010000006">
    <property type="protein sequence ID" value="MEK8025966.1"/>
    <property type="molecule type" value="Genomic_DNA"/>
</dbReference>
<keyword evidence="2" id="KW-0808">Transferase</keyword>
<organism evidence="7 8">
    <name type="scientific">Pseudaquabacterium rugosum</name>
    <dbReference type="NCBI Taxonomy" id="2984194"/>
    <lineage>
        <taxon>Bacteria</taxon>
        <taxon>Pseudomonadati</taxon>
        <taxon>Pseudomonadota</taxon>
        <taxon>Betaproteobacteria</taxon>
        <taxon>Burkholderiales</taxon>
        <taxon>Sphaerotilaceae</taxon>
        <taxon>Pseudaquabacterium</taxon>
    </lineage>
</organism>
<dbReference type="PROSITE" id="PS00584">
    <property type="entry name" value="PFKB_KINASES_2"/>
    <property type="match status" value="1"/>
</dbReference>
<evidence type="ECO:0000313" key="8">
    <source>
        <dbReference type="Proteomes" id="UP001368500"/>
    </source>
</evidence>
<dbReference type="Gene3D" id="3.40.1190.20">
    <property type="match status" value="1"/>
</dbReference>
<dbReference type="SUPFAM" id="SSF53613">
    <property type="entry name" value="Ribokinase-like"/>
    <property type="match status" value="1"/>
</dbReference>
<evidence type="ECO:0000256" key="1">
    <source>
        <dbReference type="ARBA" id="ARBA00010688"/>
    </source>
</evidence>
<keyword evidence="8" id="KW-1185">Reference proteome</keyword>
<reference evidence="7 8" key="1">
    <citation type="submission" date="2024-04" db="EMBL/GenBank/DDBJ databases">
        <title>Novel species of the genus Ideonella isolated from streams.</title>
        <authorList>
            <person name="Lu H."/>
        </authorList>
    </citation>
    <scope>NUCLEOTIDE SEQUENCE [LARGE SCALE GENOMIC DNA]</scope>
    <source>
        <strain evidence="7 8">BYS139W</strain>
    </source>
</reference>
<comment type="similarity">
    <text evidence="1">Belongs to the carbohydrate kinase PfkB family.</text>
</comment>
<sequence length="323" mass="32936">MPRILTLGEIVVEIMARDVGQSLGAPGVLLGPYPSGAPAIFIDQVARLGVPAALVGCVGDDAFGRLVTARLAADGVDVSAVAVLPDATTGAAFVTYRGDGGRDFVFHIADSASGRLGAAQLSPQALQGCTHLHVMGSSLFAPGIVEAALRAVAQVRAAGGTVSFDPNLRQEMLARAGLKAALRQVLAQTDIFLPSGDELTLLVDAEDEATALQRLQALGVREVVIKRGAAGASCIHAGGRSDVAPLAVEEIDPTGAGDCFGGAYVACRLLGHPPEEALRWANAAGARAVTRRGPMEGASTFTELAALLGRVPAPAAAPQECRP</sequence>
<evidence type="ECO:0000259" key="6">
    <source>
        <dbReference type="Pfam" id="PF00294"/>
    </source>
</evidence>
<dbReference type="RefSeq" id="WP_341373751.1">
    <property type="nucleotide sequence ID" value="NZ_JBBUTF010000006.1"/>
</dbReference>
<dbReference type="PANTHER" id="PTHR43085:SF1">
    <property type="entry name" value="PSEUDOURIDINE KINASE-RELATED"/>
    <property type="match status" value="1"/>
</dbReference>
<dbReference type="InterPro" id="IPR029056">
    <property type="entry name" value="Ribokinase-like"/>
</dbReference>
<protein>
    <submittedName>
        <fullName evidence="7">Sugar kinase</fullName>
    </submittedName>
</protein>
<dbReference type="CDD" id="cd01166">
    <property type="entry name" value="KdgK"/>
    <property type="match status" value="1"/>
</dbReference>
<dbReference type="InterPro" id="IPR002173">
    <property type="entry name" value="Carboh/pur_kinase_PfkB_CS"/>
</dbReference>
<comment type="caution">
    <text evidence="7">The sequence shown here is derived from an EMBL/GenBank/DDBJ whole genome shotgun (WGS) entry which is preliminary data.</text>
</comment>